<evidence type="ECO:0000256" key="15">
    <source>
        <dbReference type="SAM" id="Phobius"/>
    </source>
</evidence>
<evidence type="ECO:0000313" key="20">
    <source>
        <dbReference type="Proteomes" id="UP000014975"/>
    </source>
</evidence>
<dbReference type="FunFam" id="3.30.565.10:FF:000006">
    <property type="entry name" value="Sensor histidine kinase WalK"/>
    <property type="match status" value="1"/>
</dbReference>
<dbReference type="Pfam" id="PF00672">
    <property type="entry name" value="HAMP"/>
    <property type="match status" value="1"/>
</dbReference>
<comment type="subcellular location">
    <subcellularLocation>
        <location evidence="3">Cell membrane</location>
    </subcellularLocation>
    <subcellularLocation>
        <location evidence="2">Membrane</location>
        <topology evidence="2">Multi-pass membrane protein</topology>
    </subcellularLocation>
</comment>
<keyword evidence="12 15" id="KW-1133">Transmembrane helix</keyword>
<keyword evidence="20" id="KW-1185">Reference proteome</keyword>
<dbReference type="GO" id="GO:0000155">
    <property type="term" value="F:phosphorelay sensor kinase activity"/>
    <property type="evidence" value="ECO:0007669"/>
    <property type="project" value="InterPro"/>
</dbReference>
<dbReference type="SUPFAM" id="SSF55874">
    <property type="entry name" value="ATPase domain of HSP90 chaperone/DNA topoisomerase II/histidine kinase"/>
    <property type="match status" value="1"/>
</dbReference>
<dbReference type="OrthoDB" id="9813151at2"/>
<dbReference type="eggNOG" id="COG5002">
    <property type="taxonomic scope" value="Bacteria"/>
</dbReference>
<dbReference type="SUPFAM" id="SSF158472">
    <property type="entry name" value="HAMP domain-like"/>
    <property type="match status" value="1"/>
</dbReference>
<name>S7UM99_9BACT</name>
<dbReference type="CDD" id="cd00075">
    <property type="entry name" value="HATPase"/>
    <property type="match status" value="1"/>
</dbReference>
<dbReference type="GO" id="GO:0006355">
    <property type="term" value="P:regulation of DNA-templated transcription"/>
    <property type="evidence" value="ECO:0007669"/>
    <property type="project" value="InterPro"/>
</dbReference>
<dbReference type="InterPro" id="IPR004358">
    <property type="entry name" value="Sig_transdc_His_kin-like_C"/>
</dbReference>
<dbReference type="PANTHER" id="PTHR42878:SF7">
    <property type="entry name" value="SENSOR HISTIDINE KINASE GLRK"/>
    <property type="match status" value="1"/>
</dbReference>
<dbReference type="SMART" id="SM00388">
    <property type="entry name" value="HisKA"/>
    <property type="match status" value="1"/>
</dbReference>
<evidence type="ECO:0000256" key="8">
    <source>
        <dbReference type="ARBA" id="ARBA00022692"/>
    </source>
</evidence>
<dbReference type="InterPro" id="IPR013767">
    <property type="entry name" value="PAS_fold"/>
</dbReference>
<dbReference type="STRING" id="1121439.dsat_2437"/>
<feature type="domain" description="PAS" evidence="17">
    <location>
        <begin position="234"/>
        <end position="269"/>
    </location>
</feature>
<dbReference type="PANTHER" id="PTHR42878">
    <property type="entry name" value="TWO-COMPONENT HISTIDINE KINASE"/>
    <property type="match status" value="1"/>
</dbReference>
<dbReference type="GO" id="GO:0007234">
    <property type="term" value="P:osmosensory signaling via phosphorelay pathway"/>
    <property type="evidence" value="ECO:0007669"/>
    <property type="project" value="TreeGrafter"/>
</dbReference>
<evidence type="ECO:0000256" key="1">
    <source>
        <dbReference type="ARBA" id="ARBA00000085"/>
    </source>
</evidence>
<organism evidence="19 20">
    <name type="scientific">Alkalidesulfovibrio alkalitolerans DSM 16529</name>
    <dbReference type="NCBI Taxonomy" id="1121439"/>
    <lineage>
        <taxon>Bacteria</taxon>
        <taxon>Pseudomonadati</taxon>
        <taxon>Thermodesulfobacteriota</taxon>
        <taxon>Desulfovibrionia</taxon>
        <taxon>Desulfovibrionales</taxon>
        <taxon>Desulfovibrionaceae</taxon>
        <taxon>Alkalidesulfovibrio</taxon>
    </lineage>
</organism>
<evidence type="ECO:0000313" key="19">
    <source>
        <dbReference type="EMBL" id="EPR35074.1"/>
    </source>
</evidence>
<dbReference type="EMBL" id="ATHI01000005">
    <property type="protein sequence ID" value="EPR35074.1"/>
    <property type="molecule type" value="Genomic_DNA"/>
</dbReference>
<keyword evidence="7" id="KW-0808">Transferase</keyword>
<dbReference type="Gene3D" id="1.10.287.130">
    <property type="match status" value="1"/>
</dbReference>
<evidence type="ECO:0000259" key="16">
    <source>
        <dbReference type="PROSITE" id="PS50109"/>
    </source>
</evidence>
<comment type="caution">
    <text evidence="19">The sequence shown here is derived from an EMBL/GenBank/DDBJ whole genome shotgun (WGS) entry which is preliminary data.</text>
</comment>
<dbReference type="PROSITE" id="PS50112">
    <property type="entry name" value="PAS"/>
    <property type="match status" value="1"/>
</dbReference>
<keyword evidence="9" id="KW-0547">Nucleotide-binding</keyword>
<keyword evidence="14 15" id="KW-0472">Membrane</keyword>
<keyword evidence="5" id="KW-1003">Cell membrane</keyword>
<keyword evidence="10 19" id="KW-0418">Kinase</keyword>
<evidence type="ECO:0000256" key="3">
    <source>
        <dbReference type="ARBA" id="ARBA00004236"/>
    </source>
</evidence>
<dbReference type="CDD" id="cd06225">
    <property type="entry name" value="HAMP"/>
    <property type="match status" value="1"/>
</dbReference>
<dbReference type="InterPro" id="IPR050351">
    <property type="entry name" value="BphY/WalK/GraS-like"/>
</dbReference>
<evidence type="ECO:0000256" key="11">
    <source>
        <dbReference type="ARBA" id="ARBA00022840"/>
    </source>
</evidence>
<dbReference type="GO" id="GO:0000156">
    <property type="term" value="F:phosphorelay response regulator activity"/>
    <property type="evidence" value="ECO:0007669"/>
    <property type="project" value="TreeGrafter"/>
</dbReference>
<accession>S7UM99</accession>
<sequence length="587" mass="63278">MRSAASFQSRLAALFLVVVLAALLLPVLSTRLILDRGIEHDAREEAARRVLLASALLEGAAGAGDRESLEAALSSVRERIGVDMVFIPADEARGRADLVGAALAGGAAESDRQDGRGGRETVRAAKAVRLEVGPGVLLLAESVTAPADRSNRMWGNIVLAVLGSFLVATPLCLYLTRHLTRSIESMASVAEAIGRGEWERRIRVTPGREFDALVEAINRMAANAQAQLATIGTQKSQLEAVLDSMREGVMVLDEEGRIVSVNRALGDIFPGIGRQMGKKPIEAIMDSGLQRACDKALHGEGGTTVLQIEPDRDHVYDVSVVSPTERGHGLGAVVVFHDISRLTQLERVRRDFVANVSHELRTPLTSIKGYAETLLHQGGKADPPTTARFLEIILKNANHMGKIVGDLLSLSRLEAGQQAMNFAEVDAASALAGAQRECAALAEARSVRLTSLLPREGVLVVADYDRLTQVFRNLIENAVRFSPSGEDVTATFHMDGDLAVFGIADKGPGVPKEDQKRIFERFFRVERHHAKSPGSSGLGLAISKHIVERHGGRIWVNSPVPGEDRGSLFYFGIPLSRRNEIVTIDGV</sequence>
<dbReference type="InterPro" id="IPR036097">
    <property type="entry name" value="HisK_dim/P_sf"/>
</dbReference>
<dbReference type="SUPFAM" id="SSF55785">
    <property type="entry name" value="PYP-like sensor domain (PAS domain)"/>
    <property type="match status" value="1"/>
</dbReference>
<dbReference type="EC" id="2.7.13.3" evidence="4"/>
<evidence type="ECO:0000259" key="17">
    <source>
        <dbReference type="PROSITE" id="PS50112"/>
    </source>
</evidence>
<dbReference type="InterPro" id="IPR036890">
    <property type="entry name" value="HATPase_C_sf"/>
</dbReference>
<evidence type="ECO:0000256" key="7">
    <source>
        <dbReference type="ARBA" id="ARBA00022679"/>
    </source>
</evidence>
<protein>
    <recommendedName>
        <fullName evidence="4">histidine kinase</fullName>
        <ecNumber evidence="4">2.7.13.3</ecNumber>
    </recommendedName>
</protein>
<dbReference type="SMART" id="SM00304">
    <property type="entry name" value="HAMP"/>
    <property type="match status" value="1"/>
</dbReference>
<evidence type="ECO:0000256" key="12">
    <source>
        <dbReference type="ARBA" id="ARBA00022989"/>
    </source>
</evidence>
<feature type="transmembrane region" description="Helical" evidence="15">
    <location>
        <begin position="153"/>
        <end position="176"/>
    </location>
</feature>
<evidence type="ECO:0000256" key="10">
    <source>
        <dbReference type="ARBA" id="ARBA00022777"/>
    </source>
</evidence>
<evidence type="ECO:0000256" key="9">
    <source>
        <dbReference type="ARBA" id="ARBA00022741"/>
    </source>
</evidence>
<reference evidence="19 20" key="1">
    <citation type="journal article" date="2013" name="Genome Announc.">
        <title>Draft genome sequences for three mercury-methylating, sulfate-reducing bacteria.</title>
        <authorList>
            <person name="Brown S.D."/>
            <person name="Hurt R.A.Jr."/>
            <person name="Gilmour C.C."/>
            <person name="Elias D.A."/>
        </authorList>
    </citation>
    <scope>NUCLEOTIDE SEQUENCE [LARGE SCALE GENOMIC DNA]</scope>
    <source>
        <strain evidence="19 20">DSM 16529</strain>
    </source>
</reference>
<evidence type="ECO:0000256" key="6">
    <source>
        <dbReference type="ARBA" id="ARBA00022553"/>
    </source>
</evidence>
<dbReference type="PRINTS" id="PR00344">
    <property type="entry name" value="BCTRLSENSOR"/>
</dbReference>
<dbReference type="PATRIC" id="fig|1121439.3.peg.831"/>
<dbReference type="InterPro" id="IPR003660">
    <property type="entry name" value="HAMP_dom"/>
</dbReference>
<keyword evidence="6" id="KW-0597">Phosphoprotein</keyword>
<evidence type="ECO:0000256" key="4">
    <source>
        <dbReference type="ARBA" id="ARBA00012438"/>
    </source>
</evidence>
<dbReference type="PROSITE" id="PS50109">
    <property type="entry name" value="HIS_KIN"/>
    <property type="match status" value="1"/>
</dbReference>
<evidence type="ECO:0000256" key="14">
    <source>
        <dbReference type="ARBA" id="ARBA00023136"/>
    </source>
</evidence>
<dbReference type="InterPro" id="IPR003594">
    <property type="entry name" value="HATPase_dom"/>
</dbReference>
<dbReference type="AlphaFoldDB" id="S7UM99"/>
<dbReference type="InterPro" id="IPR005467">
    <property type="entry name" value="His_kinase_dom"/>
</dbReference>
<dbReference type="Gene3D" id="3.30.565.10">
    <property type="entry name" value="Histidine kinase-like ATPase, C-terminal domain"/>
    <property type="match status" value="1"/>
</dbReference>
<gene>
    <name evidence="19" type="ORF">dsat_2437</name>
</gene>
<dbReference type="GO" id="GO:0030295">
    <property type="term" value="F:protein kinase activator activity"/>
    <property type="evidence" value="ECO:0007669"/>
    <property type="project" value="TreeGrafter"/>
</dbReference>
<dbReference type="GO" id="GO:0005886">
    <property type="term" value="C:plasma membrane"/>
    <property type="evidence" value="ECO:0007669"/>
    <property type="project" value="UniProtKB-SubCell"/>
</dbReference>
<dbReference type="Pfam" id="PF02518">
    <property type="entry name" value="HATPase_c"/>
    <property type="match status" value="1"/>
</dbReference>
<dbReference type="PROSITE" id="PS50885">
    <property type="entry name" value="HAMP"/>
    <property type="match status" value="1"/>
</dbReference>
<feature type="domain" description="Histidine kinase" evidence="16">
    <location>
        <begin position="355"/>
        <end position="577"/>
    </location>
</feature>
<dbReference type="Gene3D" id="3.30.450.20">
    <property type="entry name" value="PAS domain"/>
    <property type="match status" value="1"/>
</dbReference>
<keyword evidence="13" id="KW-0902">Two-component regulatory system</keyword>
<dbReference type="Pfam" id="PF00512">
    <property type="entry name" value="HisKA"/>
    <property type="match status" value="1"/>
</dbReference>
<evidence type="ECO:0000256" key="13">
    <source>
        <dbReference type="ARBA" id="ARBA00023012"/>
    </source>
</evidence>
<feature type="domain" description="HAMP" evidence="18">
    <location>
        <begin position="177"/>
        <end position="229"/>
    </location>
</feature>
<keyword evidence="8 15" id="KW-0812">Transmembrane</keyword>
<proteinExistence type="predicted"/>
<dbReference type="InterPro" id="IPR000014">
    <property type="entry name" value="PAS"/>
</dbReference>
<dbReference type="RefSeq" id="WP_020886323.1">
    <property type="nucleotide sequence ID" value="NZ_ATHI01000005.1"/>
</dbReference>
<keyword evidence="11" id="KW-0067">ATP-binding</keyword>
<evidence type="ECO:0000259" key="18">
    <source>
        <dbReference type="PROSITE" id="PS50885"/>
    </source>
</evidence>
<dbReference type="Pfam" id="PF00989">
    <property type="entry name" value="PAS"/>
    <property type="match status" value="1"/>
</dbReference>
<dbReference type="FunFam" id="1.10.287.130:FF:000008">
    <property type="entry name" value="Two-component sensor histidine kinase"/>
    <property type="match status" value="1"/>
</dbReference>
<evidence type="ECO:0000256" key="2">
    <source>
        <dbReference type="ARBA" id="ARBA00004141"/>
    </source>
</evidence>
<dbReference type="SMART" id="SM00387">
    <property type="entry name" value="HATPase_c"/>
    <property type="match status" value="1"/>
</dbReference>
<dbReference type="SUPFAM" id="SSF47384">
    <property type="entry name" value="Homodimeric domain of signal transducing histidine kinase"/>
    <property type="match status" value="1"/>
</dbReference>
<dbReference type="GO" id="GO:0005524">
    <property type="term" value="F:ATP binding"/>
    <property type="evidence" value="ECO:0007669"/>
    <property type="project" value="UniProtKB-KW"/>
</dbReference>
<dbReference type="Proteomes" id="UP000014975">
    <property type="component" value="Unassembled WGS sequence"/>
</dbReference>
<dbReference type="CDD" id="cd00082">
    <property type="entry name" value="HisKA"/>
    <property type="match status" value="1"/>
</dbReference>
<dbReference type="Gene3D" id="6.10.340.10">
    <property type="match status" value="1"/>
</dbReference>
<comment type="catalytic activity">
    <reaction evidence="1">
        <text>ATP + protein L-histidine = ADP + protein N-phospho-L-histidine.</text>
        <dbReference type="EC" id="2.7.13.3"/>
    </reaction>
</comment>
<evidence type="ECO:0000256" key="5">
    <source>
        <dbReference type="ARBA" id="ARBA00022475"/>
    </source>
</evidence>
<dbReference type="InterPro" id="IPR003661">
    <property type="entry name" value="HisK_dim/P_dom"/>
</dbReference>
<dbReference type="InterPro" id="IPR035965">
    <property type="entry name" value="PAS-like_dom_sf"/>
</dbReference>